<dbReference type="InterPro" id="IPR004846">
    <property type="entry name" value="T2SS/T3SS_dom"/>
</dbReference>
<evidence type="ECO:0000256" key="3">
    <source>
        <dbReference type="ARBA" id="ARBA00023136"/>
    </source>
</evidence>
<evidence type="ECO:0000313" key="6">
    <source>
        <dbReference type="EMBL" id="MEL0631067.1"/>
    </source>
</evidence>
<dbReference type="RefSeq" id="WP_341599188.1">
    <property type="nucleotide sequence ID" value="NZ_JBAKAZ010000418.1"/>
</dbReference>
<dbReference type="InterPro" id="IPR001775">
    <property type="entry name" value="GspD/PilQ"/>
</dbReference>
<dbReference type="Proteomes" id="UP001369082">
    <property type="component" value="Unassembled WGS sequence"/>
</dbReference>
<reference evidence="6 7" key="1">
    <citation type="submission" date="2024-02" db="EMBL/GenBank/DDBJ databases">
        <title>Bacteria isolated from the canopy kelp, Nereocystis luetkeana.</title>
        <authorList>
            <person name="Pfister C.A."/>
            <person name="Younker I.T."/>
            <person name="Light S.H."/>
        </authorList>
    </citation>
    <scope>NUCLEOTIDE SEQUENCE [LARGE SCALE GENOMIC DNA]</scope>
    <source>
        <strain evidence="6 7">TI.1.05</strain>
    </source>
</reference>
<dbReference type="PANTHER" id="PTHR30332:SF24">
    <property type="entry name" value="SECRETIN GSPD-RELATED"/>
    <property type="match status" value="1"/>
</dbReference>
<dbReference type="PANTHER" id="PTHR30332">
    <property type="entry name" value="PROBABLE GENERAL SECRETION PATHWAY PROTEIN D"/>
    <property type="match status" value="1"/>
</dbReference>
<comment type="caution">
    <text evidence="6">The sequence shown here is derived from an EMBL/GenBank/DDBJ whole genome shotgun (WGS) entry which is preliminary data.</text>
</comment>
<feature type="non-terminal residue" evidence="6">
    <location>
        <position position="1"/>
    </location>
</feature>
<evidence type="ECO:0000313" key="7">
    <source>
        <dbReference type="Proteomes" id="UP001369082"/>
    </source>
</evidence>
<keyword evidence="3" id="KW-0472">Membrane</keyword>
<comment type="subcellular location">
    <subcellularLocation>
        <location evidence="1">Membrane</location>
    </subcellularLocation>
</comment>
<comment type="similarity">
    <text evidence="4">Belongs to the bacterial secretin family.</text>
</comment>
<gene>
    <name evidence="6" type="ORF">V6256_16000</name>
</gene>
<organism evidence="6 7">
    <name type="scientific">Psychromonas aquatilis</name>
    <dbReference type="NCBI Taxonomy" id="2005072"/>
    <lineage>
        <taxon>Bacteria</taxon>
        <taxon>Pseudomonadati</taxon>
        <taxon>Pseudomonadota</taxon>
        <taxon>Gammaproteobacteria</taxon>
        <taxon>Alteromonadales</taxon>
        <taxon>Psychromonadaceae</taxon>
        <taxon>Psychromonas</taxon>
    </lineage>
</organism>
<sequence length="65" mass="7516">KVPLLGDIPYLGQLFRSPKSSTEKRNLIIFIRRTIIRDDQTMLELSHRKYGLIRHVQLGQAVDGI</sequence>
<name>A0ABU9GUS0_9GAMM</name>
<dbReference type="EMBL" id="JBAKAZ010000418">
    <property type="protein sequence ID" value="MEL0631067.1"/>
    <property type="molecule type" value="Genomic_DNA"/>
</dbReference>
<proteinExistence type="inferred from homology"/>
<evidence type="ECO:0000256" key="1">
    <source>
        <dbReference type="ARBA" id="ARBA00004370"/>
    </source>
</evidence>
<dbReference type="Pfam" id="PF00263">
    <property type="entry name" value="Secretin"/>
    <property type="match status" value="1"/>
</dbReference>
<dbReference type="PRINTS" id="PR00811">
    <property type="entry name" value="BCTERIALGSPD"/>
</dbReference>
<evidence type="ECO:0000256" key="4">
    <source>
        <dbReference type="RuleBase" id="RU004003"/>
    </source>
</evidence>
<keyword evidence="2" id="KW-0732">Signal</keyword>
<accession>A0ABU9GUS0</accession>
<dbReference type="InterPro" id="IPR050810">
    <property type="entry name" value="Bact_Secretion_Sys_Channel"/>
</dbReference>
<evidence type="ECO:0000259" key="5">
    <source>
        <dbReference type="Pfam" id="PF00263"/>
    </source>
</evidence>
<protein>
    <recommendedName>
        <fullName evidence="5">Type II/III secretion system secretin-like domain-containing protein</fullName>
    </recommendedName>
</protein>
<feature type="domain" description="Type II/III secretion system secretin-like" evidence="5">
    <location>
        <begin position="1"/>
        <end position="37"/>
    </location>
</feature>
<keyword evidence="7" id="KW-1185">Reference proteome</keyword>
<evidence type="ECO:0000256" key="2">
    <source>
        <dbReference type="ARBA" id="ARBA00022729"/>
    </source>
</evidence>